<dbReference type="PANTHER" id="PTHR45224:SF5">
    <property type="entry name" value="OS02G0311800 PROTEIN"/>
    <property type="match status" value="1"/>
</dbReference>
<name>A0A0Q3SCA4_BRADI</name>
<evidence type="ECO:0000256" key="1">
    <source>
        <dbReference type="SAM" id="MobiDB-lite"/>
    </source>
</evidence>
<dbReference type="OrthoDB" id="687262at2759"/>
<reference evidence="3" key="3">
    <citation type="submission" date="2018-08" db="UniProtKB">
        <authorList>
            <consortium name="EnsemblPlants"/>
        </authorList>
    </citation>
    <scope>IDENTIFICATION</scope>
    <source>
        <strain evidence="3">cv. Bd21</strain>
    </source>
</reference>
<dbReference type="EMBL" id="CM000880">
    <property type="protein sequence ID" value="KQK22610.1"/>
    <property type="molecule type" value="Genomic_DNA"/>
</dbReference>
<dbReference type="STRING" id="15368.A0A0Q3SCA4"/>
<dbReference type="Proteomes" id="UP000008810">
    <property type="component" value="Chromosome 1"/>
</dbReference>
<dbReference type="KEGG" id="bdi:104581827"/>
<organism evidence="2">
    <name type="scientific">Brachypodium distachyon</name>
    <name type="common">Purple false brome</name>
    <name type="synonym">Trachynia distachya</name>
    <dbReference type="NCBI Taxonomy" id="15368"/>
    <lineage>
        <taxon>Eukaryota</taxon>
        <taxon>Viridiplantae</taxon>
        <taxon>Streptophyta</taxon>
        <taxon>Embryophyta</taxon>
        <taxon>Tracheophyta</taxon>
        <taxon>Spermatophyta</taxon>
        <taxon>Magnoliopsida</taxon>
        <taxon>Liliopsida</taxon>
        <taxon>Poales</taxon>
        <taxon>Poaceae</taxon>
        <taxon>BOP clade</taxon>
        <taxon>Pooideae</taxon>
        <taxon>Stipodae</taxon>
        <taxon>Brachypodieae</taxon>
        <taxon>Brachypodium</taxon>
    </lineage>
</organism>
<dbReference type="RefSeq" id="XP_010228885.1">
    <property type="nucleotide sequence ID" value="XM_010230583.3"/>
</dbReference>
<protein>
    <submittedName>
        <fullName evidence="2 3">Uncharacterized protein</fullName>
    </submittedName>
</protein>
<evidence type="ECO:0000313" key="3">
    <source>
        <dbReference type="EnsemblPlants" id="KQK22610"/>
    </source>
</evidence>
<dbReference type="AlphaFoldDB" id="A0A0Q3SCA4"/>
<reference evidence="2 3" key="1">
    <citation type="journal article" date="2010" name="Nature">
        <title>Genome sequencing and analysis of the model grass Brachypodium distachyon.</title>
        <authorList>
            <consortium name="International Brachypodium Initiative"/>
        </authorList>
    </citation>
    <scope>NUCLEOTIDE SEQUENCE [LARGE SCALE GENOMIC DNA]</scope>
    <source>
        <strain evidence="2">Bd21</strain>
        <strain evidence="3">cv. Bd21</strain>
    </source>
</reference>
<dbReference type="PANTHER" id="PTHR45224">
    <property type="entry name" value="OS01G0527900 PROTEIN-RELATED"/>
    <property type="match status" value="1"/>
</dbReference>
<evidence type="ECO:0000313" key="4">
    <source>
        <dbReference type="Proteomes" id="UP000008810"/>
    </source>
</evidence>
<dbReference type="RefSeq" id="XP_024313412.1">
    <property type="nucleotide sequence ID" value="XM_024457644.1"/>
</dbReference>
<dbReference type="GeneID" id="104581827"/>
<proteinExistence type="predicted"/>
<dbReference type="ExpressionAtlas" id="A0A0Q3SCA4">
    <property type="expression patterns" value="baseline"/>
</dbReference>
<dbReference type="Gramene" id="KQK22610">
    <property type="protein sequence ID" value="KQK22610"/>
    <property type="gene ID" value="BRADI_1g68367v3"/>
</dbReference>
<accession>A0A0Q3SCA4</accession>
<sequence length="352" mass="40490">MDPRPPGGFLNYLHSQQYSQLAQQFPLEIFYFVGIPGHHAPFTPPAFQGSPLMTGPDSGTPSSVPHKQTKEHIDLDADDNGEAARTDKRLAWTHQEDVRLVNAWIENSNDPINGNSKKNDHYWSQVADVYNRNTPSNRRREASQFNVRWHRVSTKINNFHGCYESVRSVYVSGRFDPEVIADALLKYEADYGEPFKLCHWWKVLKNEPKWLTYCERLKKDKNSSPPSIVIDVVQDIPRPEGSKAAKANRNGKRKMPEMADEMRDELDKFIAAQTAAREDREGMKEFQLRISSEKLEAAKLARQPEKDKKEHKILDTYKELMLANTSGLDEDEKAERKKALKFMSLQLFDGEN</sequence>
<feature type="region of interest" description="Disordered" evidence="1">
    <location>
        <begin position="48"/>
        <end position="67"/>
    </location>
</feature>
<evidence type="ECO:0000313" key="2">
    <source>
        <dbReference type="EMBL" id="KQK22610.1"/>
    </source>
</evidence>
<gene>
    <name evidence="3" type="primary">LOC104581827</name>
    <name evidence="2" type="ORF">BRADI_1g68367v3</name>
</gene>
<reference evidence="2" key="2">
    <citation type="submission" date="2017-06" db="EMBL/GenBank/DDBJ databases">
        <title>WGS assembly of Brachypodium distachyon.</title>
        <authorList>
            <consortium name="The International Brachypodium Initiative"/>
            <person name="Lucas S."/>
            <person name="Harmon-Smith M."/>
            <person name="Lail K."/>
            <person name="Tice H."/>
            <person name="Grimwood J."/>
            <person name="Bruce D."/>
            <person name="Barry K."/>
            <person name="Shu S."/>
            <person name="Lindquist E."/>
            <person name="Wang M."/>
            <person name="Pitluck S."/>
            <person name="Vogel J.P."/>
            <person name="Garvin D.F."/>
            <person name="Mockler T.C."/>
            <person name="Schmutz J."/>
            <person name="Rokhsar D."/>
            <person name="Bevan M.W."/>
        </authorList>
    </citation>
    <scope>NUCLEOTIDE SEQUENCE</scope>
    <source>
        <strain evidence="2">Bd21</strain>
    </source>
</reference>
<feature type="compositionally biased region" description="Polar residues" evidence="1">
    <location>
        <begin position="57"/>
        <end position="66"/>
    </location>
</feature>
<dbReference type="EnsemblPlants" id="KQK22610">
    <property type="protein sequence ID" value="KQK22610"/>
    <property type="gene ID" value="BRADI_1g68367v3"/>
</dbReference>
<keyword evidence="4" id="KW-1185">Reference proteome</keyword>